<organism evidence="4">
    <name type="scientific">marine metagenome</name>
    <dbReference type="NCBI Taxonomy" id="408172"/>
    <lineage>
        <taxon>unclassified sequences</taxon>
        <taxon>metagenomes</taxon>
        <taxon>ecological metagenomes</taxon>
    </lineage>
</organism>
<evidence type="ECO:0000313" key="4">
    <source>
        <dbReference type="EMBL" id="SVE34678.1"/>
    </source>
</evidence>
<sequence>MKVKLAQYGVLHDHASGKARVMKESHEVDFCGVFEPDPEARKALSKSDPYRDVNWFSRKEDMLGDETIDGIAIQGRVADNLAFADEVLSCDKHVWLDKPAGDNLQAFRQVLAVANEKGLLVQLGYMFRYNAGFQFILDWVKSGRLGHIFSVRARISSGVVNESHWDRWNSHAERDGGILFILACHLIDIIVALLGRPDT</sequence>
<protein>
    <recommendedName>
        <fullName evidence="5">Gfo/Idh/MocA-like oxidoreductase N-terminal domain-containing protein</fullName>
    </recommendedName>
</protein>
<keyword evidence="1" id="KW-0472">Membrane</keyword>
<dbReference type="Pfam" id="PF22725">
    <property type="entry name" value="GFO_IDH_MocA_C3"/>
    <property type="match status" value="1"/>
</dbReference>
<keyword evidence="1" id="KW-1133">Transmembrane helix</keyword>
<feature type="domain" description="Gfo/Idh/MocA-like oxidoreductase N-terminal" evidence="2">
    <location>
        <begin position="20"/>
        <end position="125"/>
    </location>
</feature>
<dbReference type="InterPro" id="IPR036291">
    <property type="entry name" value="NAD(P)-bd_dom_sf"/>
</dbReference>
<dbReference type="Gene3D" id="3.40.50.720">
    <property type="entry name" value="NAD(P)-binding Rossmann-like Domain"/>
    <property type="match status" value="1"/>
</dbReference>
<dbReference type="AlphaFoldDB" id="A0A383CSS6"/>
<dbReference type="SUPFAM" id="SSF51735">
    <property type="entry name" value="NAD(P)-binding Rossmann-fold domains"/>
    <property type="match status" value="1"/>
</dbReference>
<dbReference type="EMBL" id="UINC01210977">
    <property type="protein sequence ID" value="SVE34678.1"/>
    <property type="molecule type" value="Genomic_DNA"/>
</dbReference>
<dbReference type="PANTHER" id="PTHR43377:SF1">
    <property type="entry name" value="BILIVERDIN REDUCTASE A"/>
    <property type="match status" value="1"/>
</dbReference>
<reference evidence="4" key="1">
    <citation type="submission" date="2018-05" db="EMBL/GenBank/DDBJ databases">
        <authorList>
            <person name="Lanie J.A."/>
            <person name="Ng W.-L."/>
            <person name="Kazmierczak K.M."/>
            <person name="Andrzejewski T.M."/>
            <person name="Davidsen T.M."/>
            <person name="Wayne K.J."/>
            <person name="Tettelin H."/>
            <person name="Glass J.I."/>
            <person name="Rusch D."/>
            <person name="Podicherti R."/>
            <person name="Tsui H.-C.T."/>
            <person name="Winkler M.E."/>
        </authorList>
    </citation>
    <scope>NUCLEOTIDE SEQUENCE</scope>
</reference>
<keyword evidence="1" id="KW-0812">Transmembrane</keyword>
<dbReference type="Pfam" id="PF01408">
    <property type="entry name" value="GFO_IDH_MocA"/>
    <property type="match status" value="1"/>
</dbReference>
<name>A0A383CSS6_9ZZZZ</name>
<feature type="transmembrane region" description="Helical" evidence="1">
    <location>
        <begin position="177"/>
        <end position="195"/>
    </location>
</feature>
<dbReference type="InterPro" id="IPR051450">
    <property type="entry name" value="Gfo/Idh/MocA_Oxidoreductases"/>
</dbReference>
<proteinExistence type="predicted"/>
<dbReference type="InterPro" id="IPR000683">
    <property type="entry name" value="Gfo/Idh/MocA-like_OxRdtase_N"/>
</dbReference>
<evidence type="ECO:0000256" key="1">
    <source>
        <dbReference type="SAM" id="Phobius"/>
    </source>
</evidence>
<evidence type="ECO:0000259" key="2">
    <source>
        <dbReference type="Pfam" id="PF01408"/>
    </source>
</evidence>
<feature type="domain" description="GFO/IDH/MocA-like oxidoreductase" evidence="3">
    <location>
        <begin position="135"/>
        <end position="198"/>
    </location>
</feature>
<dbReference type="InterPro" id="IPR055170">
    <property type="entry name" value="GFO_IDH_MocA-like_dom"/>
</dbReference>
<dbReference type="SUPFAM" id="SSF55347">
    <property type="entry name" value="Glyceraldehyde-3-phosphate dehydrogenase-like, C-terminal domain"/>
    <property type="match status" value="1"/>
</dbReference>
<evidence type="ECO:0008006" key="5">
    <source>
        <dbReference type="Google" id="ProtNLM"/>
    </source>
</evidence>
<dbReference type="PANTHER" id="PTHR43377">
    <property type="entry name" value="BILIVERDIN REDUCTASE A"/>
    <property type="match status" value="1"/>
</dbReference>
<evidence type="ECO:0000259" key="3">
    <source>
        <dbReference type="Pfam" id="PF22725"/>
    </source>
</evidence>
<feature type="non-terminal residue" evidence="4">
    <location>
        <position position="199"/>
    </location>
</feature>
<dbReference type="GO" id="GO:0000166">
    <property type="term" value="F:nucleotide binding"/>
    <property type="evidence" value="ECO:0007669"/>
    <property type="project" value="InterPro"/>
</dbReference>
<dbReference type="Gene3D" id="3.30.360.10">
    <property type="entry name" value="Dihydrodipicolinate Reductase, domain 2"/>
    <property type="match status" value="1"/>
</dbReference>
<accession>A0A383CSS6</accession>
<gene>
    <name evidence="4" type="ORF">METZ01_LOCUS487532</name>
</gene>